<gene>
    <name evidence="3" type="ORF">Acr_00g0069080</name>
</gene>
<feature type="region of interest" description="Disordered" evidence="1">
    <location>
        <begin position="175"/>
        <end position="257"/>
    </location>
</feature>
<comment type="caution">
    <text evidence="3">The sequence shown here is derived from an EMBL/GenBank/DDBJ whole genome shotgun (WGS) entry which is preliminary data.</text>
</comment>
<name>A0A7J0DRF5_9ERIC</name>
<evidence type="ECO:0000256" key="1">
    <source>
        <dbReference type="SAM" id="MobiDB-lite"/>
    </source>
</evidence>
<dbReference type="PANTHER" id="PTHR33223">
    <property type="entry name" value="CCHC-TYPE DOMAIN-CONTAINING PROTEIN"/>
    <property type="match status" value="1"/>
</dbReference>
<proteinExistence type="predicted"/>
<dbReference type="InterPro" id="IPR005162">
    <property type="entry name" value="Retrotrans_gag_dom"/>
</dbReference>
<organism evidence="3 4">
    <name type="scientific">Actinidia rufa</name>
    <dbReference type="NCBI Taxonomy" id="165716"/>
    <lineage>
        <taxon>Eukaryota</taxon>
        <taxon>Viridiplantae</taxon>
        <taxon>Streptophyta</taxon>
        <taxon>Embryophyta</taxon>
        <taxon>Tracheophyta</taxon>
        <taxon>Spermatophyta</taxon>
        <taxon>Magnoliopsida</taxon>
        <taxon>eudicotyledons</taxon>
        <taxon>Gunneridae</taxon>
        <taxon>Pentapetalae</taxon>
        <taxon>asterids</taxon>
        <taxon>Ericales</taxon>
        <taxon>Actinidiaceae</taxon>
        <taxon>Actinidia</taxon>
    </lineage>
</organism>
<sequence>MISPECLSPNPLDRGKTSPPFSMEPRQAISIELAQSQSVVSSSPLGEVEYLGLDQSPPDSYLYAHREILSSTTPTITGYSPDGNLPNYISYISEISFHTYPSEDLAVAFQVSEAQYRGDRAILTVGCSPQIFTTTVLDLEGLHREIHDMAEQMRIMNENNGRLMQLLTTANPPLLAAPPVPDIERSRHSIRSGDRSQNVSTERVRGRCRAPSPSSRGGSSSESSKTPARARKGRSPHRGDHTETRNKSTSRKIRDLDARIDAINTGTNAPVTVDTLIRQTKPPFTERVLKARISSKFKLPAQLGVYEGKTDPMDHLDSYKSLMLLQGCSDEVMCKAFSATLKGPARSWFRKLSPGSIDSFGDLSRLFIANFMSCRNQQKNASHLFTVHQKETESLKDFVKRFNQAILEVEDPSDKIIIMAMMEGLRPGPLFDSLSKNVPETLSAL</sequence>
<reference evidence="4" key="1">
    <citation type="submission" date="2019-07" db="EMBL/GenBank/DDBJ databases">
        <title>De Novo Assembly of kiwifruit Actinidia rufa.</title>
        <authorList>
            <person name="Sugita-Konishi S."/>
            <person name="Sato K."/>
            <person name="Mori E."/>
            <person name="Abe Y."/>
            <person name="Kisaki G."/>
            <person name="Hamano K."/>
            <person name="Suezawa K."/>
            <person name="Otani M."/>
            <person name="Fukuda T."/>
            <person name="Manabe T."/>
            <person name="Gomi K."/>
            <person name="Tabuchi M."/>
            <person name="Akimitsu K."/>
            <person name="Kataoka I."/>
        </authorList>
    </citation>
    <scope>NUCLEOTIDE SEQUENCE [LARGE SCALE GENOMIC DNA]</scope>
    <source>
        <strain evidence="4">cv. Fuchu</strain>
    </source>
</reference>
<feature type="compositionally biased region" description="Basic and acidic residues" evidence="1">
    <location>
        <begin position="182"/>
        <end position="194"/>
    </location>
</feature>
<feature type="region of interest" description="Disordered" evidence="1">
    <location>
        <begin position="1"/>
        <end position="21"/>
    </location>
</feature>
<evidence type="ECO:0000313" key="4">
    <source>
        <dbReference type="Proteomes" id="UP000585474"/>
    </source>
</evidence>
<dbReference type="PANTHER" id="PTHR33223:SF10">
    <property type="entry name" value="AMINOTRANSFERASE-LIKE PLANT MOBILE DOMAIN-CONTAINING PROTEIN"/>
    <property type="match status" value="1"/>
</dbReference>
<dbReference type="AlphaFoldDB" id="A0A7J0DRF5"/>
<dbReference type="Pfam" id="PF03732">
    <property type="entry name" value="Retrotrans_gag"/>
    <property type="match status" value="1"/>
</dbReference>
<feature type="domain" description="Retrotransposon gag" evidence="2">
    <location>
        <begin position="336"/>
        <end position="427"/>
    </location>
</feature>
<dbReference type="Proteomes" id="UP000585474">
    <property type="component" value="Unassembled WGS sequence"/>
</dbReference>
<accession>A0A7J0DRF5</accession>
<evidence type="ECO:0000259" key="2">
    <source>
        <dbReference type="Pfam" id="PF03732"/>
    </source>
</evidence>
<keyword evidence="4" id="KW-1185">Reference proteome</keyword>
<dbReference type="EMBL" id="BJWL01000350">
    <property type="protein sequence ID" value="GFS40520.1"/>
    <property type="molecule type" value="Genomic_DNA"/>
</dbReference>
<feature type="compositionally biased region" description="Basic and acidic residues" evidence="1">
    <location>
        <begin position="237"/>
        <end position="257"/>
    </location>
</feature>
<dbReference type="OrthoDB" id="1752047at2759"/>
<feature type="compositionally biased region" description="Low complexity" evidence="1">
    <location>
        <begin position="209"/>
        <end position="224"/>
    </location>
</feature>
<evidence type="ECO:0000313" key="3">
    <source>
        <dbReference type="EMBL" id="GFS40520.1"/>
    </source>
</evidence>
<protein>
    <recommendedName>
        <fullName evidence="2">Retrotransposon gag domain-containing protein</fullName>
    </recommendedName>
</protein>